<protein>
    <submittedName>
        <fullName evidence="3">Type II toxin-antitoxin system PemK/MazF family toxin</fullName>
    </submittedName>
</protein>
<comment type="similarity">
    <text evidence="1">Belongs to the PemK/MazF family.</text>
</comment>
<dbReference type="Gene3D" id="2.30.30.110">
    <property type="match status" value="1"/>
</dbReference>
<reference evidence="4" key="1">
    <citation type="journal article" date="2019" name="Int. J. Syst. Evol. Microbiol.">
        <title>The Global Catalogue of Microorganisms (GCM) 10K type strain sequencing project: providing services to taxonomists for standard genome sequencing and annotation.</title>
        <authorList>
            <consortium name="The Broad Institute Genomics Platform"/>
            <consortium name="The Broad Institute Genome Sequencing Center for Infectious Disease"/>
            <person name="Wu L."/>
            <person name="Ma J."/>
        </authorList>
    </citation>
    <scope>NUCLEOTIDE SEQUENCE [LARGE SCALE GENOMIC DNA]</scope>
    <source>
        <strain evidence="4">JCM 31486</strain>
    </source>
</reference>
<proteinExistence type="inferred from homology"/>
<keyword evidence="4" id="KW-1185">Reference proteome</keyword>
<gene>
    <name evidence="3" type="ORF">ACFQ1S_16700</name>
</gene>
<name>A0ABW3MAN8_9PSEU</name>
<dbReference type="SUPFAM" id="SSF50118">
    <property type="entry name" value="Cell growth inhibitor/plasmid maintenance toxic component"/>
    <property type="match status" value="1"/>
</dbReference>
<keyword evidence="2" id="KW-1277">Toxin-antitoxin system</keyword>
<dbReference type="Pfam" id="PF02452">
    <property type="entry name" value="PemK_toxin"/>
    <property type="match status" value="1"/>
</dbReference>
<organism evidence="3 4">
    <name type="scientific">Kibdelosporangium lantanae</name>
    <dbReference type="NCBI Taxonomy" id="1497396"/>
    <lineage>
        <taxon>Bacteria</taxon>
        <taxon>Bacillati</taxon>
        <taxon>Actinomycetota</taxon>
        <taxon>Actinomycetes</taxon>
        <taxon>Pseudonocardiales</taxon>
        <taxon>Pseudonocardiaceae</taxon>
        <taxon>Kibdelosporangium</taxon>
    </lineage>
</organism>
<dbReference type="Proteomes" id="UP001597045">
    <property type="component" value="Unassembled WGS sequence"/>
</dbReference>
<evidence type="ECO:0000313" key="4">
    <source>
        <dbReference type="Proteomes" id="UP001597045"/>
    </source>
</evidence>
<evidence type="ECO:0000256" key="1">
    <source>
        <dbReference type="ARBA" id="ARBA00007521"/>
    </source>
</evidence>
<sequence length="114" mass="12256">MTRSHGGSPGAVTRGRIYGAVLSEDVGEKYYLAVSNNARNKVLDSFLALRLTTTNKPPLDTVVRLAKSDGPWVGAFLADDITEVFHNEVTRDVGALSPGTMRRVDDALRAALAL</sequence>
<evidence type="ECO:0000313" key="3">
    <source>
        <dbReference type="EMBL" id="MFD1047068.1"/>
    </source>
</evidence>
<dbReference type="InterPro" id="IPR011067">
    <property type="entry name" value="Plasmid_toxin/cell-grow_inhib"/>
</dbReference>
<dbReference type="InterPro" id="IPR003477">
    <property type="entry name" value="PemK-like"/>
</dbReference>
<dbReference type="EMBL" id="JBHTIS010000915">
    <property type="protein sequence ID" value="MFD1047068.1"/>
    <property type="molecule type" value="Genomic_DNA"/>
</dbReference>
<evidence type="ECO:0000256" key="2">
    <source>
        <dbReference type="ARBA" id="ARBA00022649"/>
    </source>
</evidence>
<accession>A0ABW3MAN8</accession>
<comment type="caution">
    <text evidence="3">The sequence shown here is derived from an EMBL/GenBank/DDBJ whole genome shotgun (WGS) entry which is preliminary data.</text>
</comment>